<dbReference type="Gene3D" id="3.40.190.10">
    <property type="entry name" value="Periplasmic binding protein-like II"/>
    <property type="match status" value="2"/>
</dbReference>
<comment type="similarity">
    <text evidence="1">Belongs to the bacterial solute-binding protein ModA family.</text>
</comment>
<feature type="signal peptide" evidence="4">
    <location>
        <begin position="1"/>
        <end position="21"/>
    </location>
</feature>
<dbReference type="EMBL" id="JBHSMC010000015">
    <property type="protein sequence ID" value="MFC5465607.1"/>
    <property type="molecule type" value="Genomic_DNA"/>
</dbReference>
<evidence type="ECO:0000256" key="1">
    <source>
        <dbReference type="ARBA" id="ARBA00009175"/>
    </source>
</evidence>
<dbReference type="CDD" id="cd13537">
    <property type="entry name" value="PBP2_YvgL_like"/>
    <property type="match status" value="1"/>
</dbReference>
<evidence type="ECO:0000256" key="3">
    <source>
        <dbReference type="ARBA" id="ARBA00022729"/>
    </source>
</evidence>
<dbReference type="InterPro" id="IPR050682">
    <property type="entry name" value="ModA/WtpA"/>
</dbReference>
<dbReference type="PANTHER" id="PTHR30632:SF0">
    <property type="entry name" value="SULFATE-BINDING PROTEIN"/>
    <property type="match status" value="1"/>
</dbReference>
<dbReference type="Proteomes" id="UP001596147">
    <property type="component" value="Unassembled WGS sequence"/>
</dbReference>
<reference evidence="6" key="1">
    <citation type="journal article" date="2019" name="Int. J. Syst. Evol. Microbiol.">
        <title>The Global Catalogue of Microorganisms (GCM) 10K type strain sequencing project: providing services to taxonomists for standard genome sequencing and annotation.</title>
        <authorList>
            <consortium name="The Broad Institute Genomics Platform"/>
            <consortium name="The Broad Institute Genome Sequencing Center for Infectious Disease"/>
            <person name="Wu L."/>
            <person name="Ma J."/>
        </authorList>
    </citation>
    <scope>NUCLEOTIDE SEQUENCE [LARGE SCALE GENOMIC DNA]</scope>
    <source>
        <strain evidence="6">CGMCC 1.12237</strain>
    </source>
</reference>
<evidence type="ECO:0000256" key="4">
    <source>
        <dbReference type="SAM" id="SignalP"/>
    </source>
</evidence>
<keyword evidence="2" id="KW-0479">Metal-binding</keyword>
<protein>
    <submittedName>
        <fullName evidence="5">Molybdate ABC transporter substrate-binding protein</fullName>
    </submittedName>
</protein>
<dbReference type="Pfam" id="PF13531">
    <property type="entry name" value="SBP_bac_11"/>
    <property type="match status" value="1"/>
</dbReference>
<dbReference type="SUPFAM" id="SSF53850">
    <property type="entry name" value="Periplasmic binding protein-like II"/>
    <property type="match status" value="1"/>
</dbReference>
<dbReference type="NCBIfam" id="TIGR01256">
    <property type="entry name" value="modA"/>
    <property type="match status" value="1"/>
</dbReference>
<comment type="caution">
    <text evidence="5">The sequence shown here is derived from an EMBL/GenBank/DDBJ whole genome shotgun (WGS) entry which is preliminary data.</text>
</comment>
<proteinExistence type="inferred from homology"/>
<dbReference type="RefSeq" id="WP_382352289.1">
    <property type="nucleotide sequence ID" value="NZ_JBHSMC010000015.1"/>
</dbReference>
<name>A0ABW0LL32_9BACI</name>
<organism evidence="5 6">
    <name type="scientific">Lederbergia graminis</name>
    <dbReference type="NCBI Taxonomy" id="735518"/>
    <lineage>
        <taxon>Bacteria</taxon>
        <taxon>Bacillati</taxon>
        <taxon>Bacillota</taxon>
        <taxon>Bacilli</taxon>
        <taxon>Bacillales</taxon>
        <taxon>Bacillaceae</taxon>
        <taxon>Lederbergia</taxon>
    </lineage>
</organism>
<dbReference type="PIRSF" id="PIRSF004846">
    <property type="entry name" value="ModA"/>
    <property type="match status" value="1"/>
</dbReference>
<evidence type="ECO:0000256" key="2">
    <source>
        <dbReference type="ARBA" id="ARBA00022723"/>
    </source>
</evidence>
<dbReference type="InterPro" id="IPR005950">
    <property type="entry name" value="ModA"/>
</dbReference>
<accession>A0ABW0LL32</accession>
<evidence type="ECO:0000313" key="6">
    <source>
        <dbReference type="Proteomes" id="UP001596147"/>
    </source>
</evidence>
<evidence type="ECO:0000313" key="5">
    <source>
        <dbReference type="EMBL" id="MFC5465607.1"/>
    </source>
</evidence>
<dbReference type="PROSITE" id="PS51257">
    <property type="entry name" value="PROKAR_LIPOPROTEIN"/>
    <property type="match status" value="1"/>
</dbReference>
<sequence length="249" mass="27445">MKKVFAVIMFVSLLVAGCSQSNDEQVELIISSAASLQHALNDIQDNFEKEHPHVKVFFNYGGSGSLQQQILYGAPVDVFFSASETKFNTLVDNEIIEISADLVGNEIVLVVPHESNIATFTDLHKTNTISIGTPETVPAGKYAQEALTSMELWEAVSEKVVYAKDVRQVLTYVETGNVDAGIVYKTDALSSDKVKVVATADQQLHTPIIYPVGIIKSAIHQDEAKLFFDFIQKEESIKILEKYGFKGLD</sequence>
<dbReference type="InterPro" id="IPR041879">
    <property type="entry name" value="YvgL-like_PBP2"/>
</dbReference>
<feature type="chain" id="PRO_5045338386" evidence="4">
    <location>
        <begin position="22"/>
        <end position="249"/>
    </location>
</feature>
<keyword evidence="3 4" id="KW-0732">Signal</keyword>
<dbReference type="PANTHER" id="PTHR30632">
    <property type="entry name" value="MOLYBDATE-BINDING PERIPLASMIC PROTEIN"/>
    <property type="match status" value="1"/>
</dbReference>
<keyword evidence="6" id="KW-1185">Reference proteome</keyword>
<gene>
    <name evidence="5" type="primary">modA</name>
    <name evidence="5" type="ORF">ACFPM4_12720</name>
</gene>